<gene>
    <name evidence="12" type="ORF">AVDCRST_MAG10-1290</name>
</gene>
<dbReference type="InterPro" id="IPR003439">
    <property type="entry name" value="ABC_transporter-like_ATP-bd"/>
</dbReference>
<feature type="domain" description="ABC transporter" evidence="10">
    <location>
        <begin position="383"/>
        <end position="623"/>
    </location>
</feature>
<evidence type="ECO:0000256" key="3">
    <source>
        <dbReference type="ARBA" id="ARBA00022475"/>
    </source>
</evidence>
<keyword evidence="3" id="KW-1003">Cell membrane</keyword>
<dbReference type="Gene3D" id="3.40.50.300">
    <property type="entry name" value="P-loop containing nucleotide triphosphate hydrolases"/>
    <property type="match status" value="1"/>
</dbReference>
<feature type="transmembrane region" description="Helical" evidence="9">
    <location>
        <begin position="100"/>
        <end position="120"/>
    </location>
</feature>
<evidence type="ECO:0000256" key="9">
    <source>
        <dbReference type="SAM" id="Phobius"/>
    </source>
</evidence>
<dbReference type="SUPFAM" id="SSF90123">
    <property type="entry name" value="ABC transporter transmembrane region"/>
    <property type="match status" value="1"/>
</dbReference>
<dbReference type="InterPro" id="IPR036640">
    <property type="entry name" value="ABC1_TM_sf"/>
</dbReference>
<dbReference type="InterPro" id="IPR039421">
    <property type="entry name" value="Type_1_exporter"/>
</dbReference>
<dbReference type="PROSITE" id="PS50929">
    <property type="entry name" value="ABC_TM1F"/>
    <property type="match status" value="1"/>
</dbReference>
<dbReference type="InterPro" id="IPR011527">
    <property type="entry name" value="ABC1_TM_dom"/>
</dbReference>
<dbReference type="InterPro" id="IPR027417">
    <property type="entry name" value="P-loop_NTPase"/>
</dbReference>
<feature type="transmembrane region" description="Helical" evidence="9">
    <location>
        <begin position="287"/>
        <end position="311"/>
    </location>
</feature>
<dbReference type="GO" id="GO:0015421">
    <property type="term" value="F:ABC-type oligopeptide transporter activity"/>
    <property type="evidence" value="ECO:0007669"/>
    <property type="project" value="TreeGrafter"/>
</dbReference>
<dbReference type="SMART" id="SM00382">
    <property type="entry name" value="AAA"/>
    <property type="match status" value="1"/>
</dbReference>
<dbReference type="AlphaFoldDB" id="A0A6J4HU87"/>
<evidence type="ECO:0000256" key="2">
    <source>
        <dbReference type="ARBA" id="ARBA00022448"/>
    </source>
</evidence>
<keyword evidence="6 12" id="KW-0067">ATP-binding</keyword>
<dbReference type="EMBL" id="CADCTB010000085">
    <property type="protein sequence ID" value="CAA9233601.1"/>
    <property type="molecule type" value="Genomic_DNA"/>
</dbReference>
<organism evidence="12">
    <name type="scientific">uncultured Acidimicrobiales bacterium</name>
    <dbReference type="NCBI Taxonomy" id="310071"/>
    <lineage>
        <taxon>Bacteria</taxon>
        <taxon>Bacillati</taxon>
        <taxon>Actinomycetota</taxon>
        <taxon>Acidimicrobiia</taxon>
        <taxon>Acidimicrobiales</taxon>
        <taxon>environmental samples</taxon>
    </lineage>
</organism>
<dbReference type="GO" id="GO:0005886">
    <property type="term" value="C:plasma membrane"/>
    <property type="evidence" value="ECO:0007669"/>
    <property type="project" value="UniProtKB-SubCell"/>
</dbReference>
<evidence type="ECO:0000256" key="5">
    <source>
        <dbReference type="ARBA" id="ARBA00022741"/>
    </source>
</evidence>
<keyword evidence="2" id="KW-0813">Transport</keyword>
<feature type="domain" description="ABC transmembrane type-1" evidence="11">
    <location>
        <begin position="175"/>
        <end position="348"/>
    </location>
</feature>
<dbReference type="InterPro" id="IPR017871">
    <property type="entry name" value="ABC_transporter-like_CS"/>
</dbReference>
<dbReference type="GO" id="GO:0016887">
    <property type="term" value="F:ATP hydrolysis activity"/>
    <property type="evidence" value="ECO:0007669"/>
    <property type="project" value="InterPro"/>
</dbReference>
<accession>A0A6J4HU87</accession>
<evidence type="ECO:0000256" key="1">
    <source>
        <dbReference type="ARBA" id="ARBA00004651"/>
    </source>
</evidence>
<keyword evidence="4 9" id="KW-0812">Transmembrane</keyword>
<name>A0A6J4HU87_9ACTN</name>
<feature type="transmembrane region" description="Helical" evidence="9">
    <location>
        <begin position="202"/>
        <end position="218"/>
    </location>
</feature>
<dbReference type="PROSITE" id="PS00211">
    <property type="entry name" value="ABC_TRANSPORTER_1"/>
    <property type="match status" value="1"/>
</dbReference>
<reference evidence="12" key="1">
    <citation type="submission" date="2020-02" db="EMBL/GenBank/DDBJ databases">
        <authorList>
            <person name="Meier V. D."/>
        </authorList>
    </citation>
    <scope>NUCLEOTIDE SEQUENCE</scope>
    <source>
        <strain evidence="12">AVDCRST_MAG10</strain>
    </source>
</reference>
<dbReference type="FunFam" id="3.40.50.300:FF:000299">
    <property type="entry name" value="ABC transporter ATP-binding protein/permease"/>
    <property type="match status" value="1"/>
</dbReference>
<keyword evidence="7 9" id="KW-1133">Transmembrane helix</keyword>
<dbReference type="PROSITE" id="PS50893">
    <property type="entry name" value="ABC_TRANSPORTER_2"/>
    <property type="match status" value="1"/>
</dbReference>
<sequence>MAVVGGRAAGPTAPAAGPVRAGRLNVDDVLRPTADRRLRRLPRLVTRAVRLAWRAAPRQLLIATGLQLAAGVGLAAQLLVGRQLLTELLDASGESTFASVLPELVVLGVVSALVSFANLARSEQQRLLTELVGRYSAGQVLEVACEVELLAFEHPEFSDRLHRAQLNAQMRPLQVANGLLSIAGGSFALAGIAAALAVLQPLFLVLLLGAYVPAWLASSRAVRVLHDFTVLQTERDRRRGYLFGLLSRRQEAAEIRSFGLAGFLRAQHDTLYDDRISRLRDVVGRRLRIGLAGQVVTSLLTTVAIATLVWMVTSGRVTVAVAGAAASAVVLLGSRLSSLLAGAASLYEASLFLEDFTDFVDALPALSVARATSEPAPECFSELVVDGVRFTYPSRPEPSLRDVSMRLRTGEVVALVGENGSGKTTLAKILAGLYTPDVGTVTWDGVDVAGCKPDRLRDSVAVIFQDFVRFHLTARDNIALGRHERYHDRAGIEAAAQASGADAFLQALPDGYESRLGPEFLGGTDLSVGQWQRVALARAIFRDCPFVILDEPTAALDPRSERALFDGIRRLFADRAVLLISHRFATVRSADRIYVLQDGAIVAHGSHDELMASQGLYAELFEYQASAFVDPS</sequence>
<dbReference type="SUPFAM" id="SSF52540">
    <property type="entry name" value="P-loop containing nucleoside triphosphate hydrolases"/>
    <property type="match status" value="1"/>
</dbReference>
<keyword evidence="8 9" id="KW-0472">Membrane</keyword>
<proteinExistence type="predicted"/>
<protein>
    <submittedName>
        <fullName evidence="12">Efflux ABC transporter, permease/ATP-binding protein</fullName>
    </submittedName>
</protein>
<evidence type="ECO:0000259" key="10">
    <source>
        <dbReference type="PROSITE" id="PS50893"/>
    </source>
</evidence>
<feature type="transmembrane region" description="Helical" evidence="9">
    <location>
        <begin position="60"/>
        <end position="80"/>
    </location>
</feature>
<dbReference type="InterPro" id="IPR003593">
    <property type="entry name" value="AAA+_ATPase"/>
</dbReference>
<evidence type="ECO:0000259" key="11">
    <source>
        <dbReference type="PROSITE" id="PS50929"/>
    </source>
</evidence>
<dbReference type="PANTHER" id="PTHR43394">
    <property type="entry name" value="ATP-DEPENDENT PERMEASE MDL1, MITOCHONDRIAL"/>
    <property type="match status" value="1"/>
</dbReference>
<dbReference type="Pfam" id="PF00005">
    <property type="entry name" value="ABC_tran"/>
    <property type="match status" value="1"/>
</dbReference>
<comment type="subcellular location">
    <subcellularLocation>
        <location evidence="1">Cell membrane</location>
        <topology evidence="1">Multi-pass membrane protein</topology>
    </subcellularLocation>
</comment>
<evidence type="ECO:0000256" key="8">
    <source>
        <dbReference type="ARBA" id="ARBA00023136"/>
    </source>
</evidence>
<evidence type="ECO:0000256" key="7">
    <source>
        <dbReference type="ARBA" id="ARBA00022989"/>
    </source>
</evidence>
<evidence type="ECO:0000313" key="12">
    <source>
        <dbReference type="EMBL" id="CAA9233601.1"/>
    </source>
</evidence>
<dbReference type="PANTHER" id="PTHR43394:SF1">
    <property type="entry name" value="ATP-BINDING CASSETTE SUB-FAMILY B MEMBER 10, MITOCHONDRIAL"/>
    <property type="match status" value="1"/>
</dbReference>
<evidence type="ECO:0000256" key="4">
    <source>
        <dbReference type="ARBA" id="ARBA00022692"/>
    </source>
</evidence>
<dbReference type="Gene3D" id="1.20.1560.10">
    <property type="entry name" value="ABC transporter type 1, transmembrane domain"/>
    <property type="match status" value="1"/>
</dbReference>
<keyword evidence="5" id="KW-0547">Nucleotide-binding</keyword>
<dbReference type="GO" id="GO:0005524">
    <property type="term" value="F:ATP binding"/>
    <property type="evidence" value="ECO:0007669"/>
    <property type="project" value="UniProtKB-KW"/>
</dbReference>
<evidence type="ECO:0000256" key="6">
    <source>
        <dbReference type="ARBA" id="ARBA00022840"/>
    </source>
</evidence>
<feature type="transmembrane region" description="Helical" evidence="9">
    <location>
        <begin position="175"/>
        <end position="196"/>
    </location>
</feature>